<dbReference type="NCBIfam" id="NF001911">
    <property type="entry name" value="PRK00685.1"/>
    <property type="match status" value="1"/>
</dbReference>
<sequence>MPSVTWYGHSCFAVEWETTTLLIDPFFEGNPTAPVGQETIGKVDCILVTHDHDDHLGDTLAIAARTGASVIAIHDLICHLQGNGLDAHKAMSMNIGGSVEAKGTQIFMVPAIHSAGRGTAAGFVIHLKNAFSFYHAGDTALFSDMALIGRRHNPALAMVPIDGRFNMDPEDAAEACRLLQCRQVIPMHWGTFPILEPDTDRFEAALRKKAPDIQCLSMVPGQTLKL</sequence>
<proteinExistence type="inferred from homology"/>
<keyword evidence="5" id="KW-1185">Reference proteome</keyword>
<dbReference type="SMART" id="SM00849">
    <property type="entry name" value="Lactamase_B"/>
    <property type="match status" value="1"/>
</dbReference>
<dbReference type="InterPro" id="IPR036866">
    <property type="entry name" value="RibonucZ/Hydroxyglut_hydro"/>
</dbReference>
<reference evidence="4 5" key="1">
    <citation type="submission" date="2022-11" db="EMBL/GenBank/DDBJ databases">
        <title>Desulfobotulus tamanensis H1 sp. nov. - anaerobic, alkaliphilic, sulphate reducing bacterium isolated from terrestrial mud volcano.</title>
        <authorList>
            <person name="Frolova A."/>
            <person name="Merkel A.Y."/>
            <person name="Slobodkin A.I."/>
        </authorList>
    </citation>
    <scope>NUCLEOTIDE SEQUENCE [LARGE SCALE GENOMIC DNA]</scope>
    <source>
        <strain evidence="4 5">H1</strain>
    </source>
</reference>
<gene>
    <name evidence="4" type="ORF">OOT00_07695</name>
</gene>
<dbReference type="Gene3D" id="3.60.15.10">
    <property type="entry name" value="Ribonuclease Z/Hydroxyacylglutathione hydrolase-like"/>
    <property type="match status" value="1"/>
</dbReference>
<feature type="domain" description="Metallo-beta-lactamase" evidence="3">
    <location>
        <begin position="8"/>
        <end position="188"/>
    </location>
</feature>
<dbReference type="PANTHER" id="PTHR43546">
    <property type="entry name" value="UPF0173 METAL-DEPENDENT HYDROLASE MJ1163-RELATED"/>
    <property type="match status" value="1"/>
</dbReference>
<dbReference type="Proteomes" id="UP001209681">
    <property type="component" value="Unassembled WGS sequence"/>
</dbReference>
<dbReference type="Pfam" id="PF12706">
    <property type="entry name" value="Lactamase_B_2"/>
    <property type="match status" value="1"/>
</dbReference>
<organism evidence="4 5">
    <name type="scientific">Desulfobotulus pelophilus</name>
    <dbReference type="NCBI Taxonomy" id="2823377"/>
    <lineage>
        <taxon>Bacteria</taxon>
        <taxon>Pseudomonadati</taxon>
        <taxon>Thermodesulfobacteriota</taxon>
        <taxon>Desulfobacteria</taxon>
        <taxon>Desulfobacterales</taxon>
        <taxon>Desulfobacteraceae</taxon>
        <taxon>Desulfobotulus</taxon>
    </lineage>
</organism>
<dbReference type="SUPFAM" id="SSF56281">
    <property type="entry name" value="Metallo-hydrolase/oxidoreductase"/>
    <property type="match status" value="1"/>
</dbReference>
<accession>A0ABT3N8T1</accession>
<dbReference type="InterPro" id="IPR022877">
    <property type="entry name" value="UPF0173"/>
</dbReference>
<evidence type="ECO:0000256" key="1">
    <source>
        <dbReference type="ARBA" id="ARBA00022801"/>
    </source>
</evidence>
<dbReference type="GO" id="GO:0016787">
    <property type="term" value="F:hydrolase activity"/>
    <property type="evidence" value="ECO:0007669"/>
    <property type="project" value="UniProtKB-KW"/>
</dbReference>
<dbReference type="InterPro" id="IPR050114">
    <property type="entry name" value="UPF0173_UPF0282_UlaG_hydrolase"/>
</dbReference>
<evidence type="ECO:0000259" key="3">
    <source>
        <dbReference type="SMART" id="SM00849"/>
    </source>
</evidence>
<protein>
    <recommendedName>
        <fullName evidence="2">UPF0173 metal-dependent hydrolase OOT00_07695</fullName>
    </recommendedName>
</protein>
<keyword evidence="1 2" id="KW-0378">Hydrolase</keyword>
<comment type="similarity">
    <text evidence="2">Belongs to the UPF0173 family.</text>
</comment>
<evidence type="ECO:0000313" key="4">
    <source>
        <dbReference type="EMBL" id="MCW7753864.1"/>
    </source>
</evidence>
<evidence type="ECO:0000313" key="5">
    <source>
        <dbReference type="Proteomes" id="UP001209681"/>
    </source>
</evidence>
<dbReference type="PANTHER" id="PTHR43546:SF3">
    <property type="entry name" value="UPF0173 METAL-DEPENDENT HYDROLASE MJ1163"/>
    <property type="match status" value="1"/>
</dbReference>
<dbReference type="RefSeq" id="WP_265424733.1">
    <property type="nucleotide sequence ID" value="NZ_JAPFPW010000007.1"/>
</dbReference>
<evidence type="ECO:0000256" key="2">
    <source>
        <dbReference type="HAMAP-Rule" id="MF_00457"/>
    </source>
</evidence>
<dbReference type="InterPro" id="IPR001279">
    <property type="entry name" value="Metallo-B-lactamas"/>
</dbReference>
<dbReference type="HAMAP" id="MF_00457">
    <property type="entry name" value="UPF0173"/>
    <property type="match status" value="1"/>
</dbReference>
<dbReference type="EMBL" id="JAPFPW010000007">
    <property type="protein sequence ID" value="MCW7753864.1"/>
    <property type="molecule type" value="Genomic_DNA"/>
</dbReference>
<name>A0ABT3N8T1_9BACT</name>
<comment type="caution">
    <text evidence="4">The sequence shown here is derived from an EMBL/GenBank/DDBJ whole genome shotgun (WGS) entry which is preliminary data.</text>
</comment>